<dbReference type="Proteomes" id="UP000784294">
    <property type="component" value="Unassembled WGS sequence"/>
</dbReference>
<keyword evidence="5" id="KW-1185">Reference proteome</keyword>
<keyword evidence="1" id="KW-1015">Disulfide bond</keyword>
<protein>
    <recommendedName>
        <fullName evidence="3">CUB domain-containing protein</fullName>
    </recommendedName>
</protein>
<dbReference type="CDD" id="cd00041">
    <property type="entry name" value="CUB"/>
    <property type="match status" value="1"/>
</dbReference>
<evidence type="ECO:0000256" key="2">
    <source>
        <dbReference type="PROSITE-ProRule" id="PRU00059"/>
    </source>
</evidence>
<sequence>MIKRICGFQMPTPVKSTKNTMYVKFFSDSSVEKQGFTATFQKGK</sequence>
<dbReference type="SUPFAM" id="SSF49854">
    <property type="entry name" value="Spermadhesin, CUB domain"/>
    <property type="match status" value="1"/>
</dbReference>
<organism evidence="4 5">
    <name type="scientific">Protopolystoma xenopodis</name>
    <dbReference type="NCBI Taxonomy" id="117903"/>
    <lineage>
        <taxon>Eukaryota</taxon>
        <taxon>Metazoa</taxon>
        <taxon>Spiralia</taxon>
        <taxon>Lophotrochozoa</taxon>
        <taxon>Platyhelminthes</taxon>
        <taxon>Monogenea</taxon>
        <taxon>Polyopisthocotylea</taxon>
        <taxon>Polystomatidea</taxon>
        <taxon>Polystomatidae</taxon>
        <taxon>Protopolystoma</taxon>
    </lineage>
</organism>
<dbReference type="Pfam" id="PF00431">
    <property type="entry name" value="CUB"/>
    <property type="match status" value="1"/>
</dbReference>
<comment type="caution">
    <text evidence="4">The sequence shown here is derived from an EMBL/GenBank/DDBJ whole genome shotgun (WGS) entry which is preliminary data.</text>
</comment>
<evidence type="ECO:0000313" key="4">
    <source>
        <dbReference type="EMBL" id="VEL11121.1"/>
    </source>
</evidence>
<dbReference type="AlphaFoldDB" id="A0A448WGD1"/>
<dbReference type="PROSITE" id="PS01180">
    <property type="entry name" value="CUB"/>
    <property type="match status" value="1"/>
</dbReference>
<evidence type="ECO:0000259" key="3">
    <source>
        <dbReference type="PROSITE" id="PS01180"/>
    </source>
</evidence>
<evidence type="ECO:0000256" key="1">
    <source>
        <dbReference type="ARBA" id="ARBA00023157"/>
    </source>
</evidence>
<evidence type="ECO:0000313" key="5">
    <source>
        <dbReference type="Proteomes" id="UP000784294"/>
    </source>
</evidence>
<comment type="caution">
    <text evidence="2">Lacks conserved residue(s) required for the propagation of feature annotation.</text>
</comment>
<name>A0A448WGD1_9PLAT</name>
<dbReference type="OrthoDB" id="6285130at2759"/>
<dbReference type="InterPro" id="IPR000859">
    <property type="entry name" value="CUB_dom"/>
</dbReference>
<gene>
    <name evidence="4" type="ORF">PXEA_LOCUS4561</name>
</gene>
<accession>A0A448WGD1</accession>
<dbReference type="InterPro" id="IPR035914">
    <property type="entry name" value="Sperma_CUB_dom_sf"/>
</dbReference>
<dbReference type="EMBL" id="CAAALY010010896">
    <property type="protein sequence ID" value="VEL11121.1"/>
    <property type="molecule type" value="Genomic_DNA"/>
</dbReference>
<feature type="domain" description="CUB" evidence="3">
    <location>
        <begin position="1"/>
        <end position="43"/>
    </location>
</feature>
<dbReference type="Gene3D" id="2.60.120.290">
    <property type="entry name" value="Spermadhesin, CUB domain"/>
    <property type="match status" value="1"/>
</dbReference>
<reference evidence="4" key="1">
    <citation type="submission" date="2018-11" db="EMBL/GenBank/DDBJ databases">
        <authorList>
            <consortium name="Pathogen Informatics"/>
        </authorList>
    </citation>
    <scope>NUCLEOTIDE SEQUENCE</scope>
</reference>
<proteinExistence type="predicted"/>